<dbReference type="RefSeq" id="WP_152805609.1">
    <property type="nucleotide sequence ID" value="NZ_WHNX01000025.1"/>
</dbReference>
<proteinExistence type="predicted"/>
<reference evidence="3 4" key="1">
    <citation type="submission" date="2019-10" db="EMBL/GenBank/DDBJ databases">
        <title>Alkalibaculum tamaniensis sp.nov., a new alkaliphilic acetogen, isolated on methoxylated aromatics from a mud volcano.</title>
        <authorList>
            <person name="Khomyakova M.A."/>
            <person name="Merkel A.Y."/>
            <person name="Bonch-Osmolovskaya E.A."/>
            <person name="Slobodkin A.I."/>
        </authorList>
    </citation>
    <scope>NUCLEOTIDE SEQUENCE [LARGE SCALE GENOMIC DNA]</scope>
    <source>
        <strain evidence="3 4">M08DMB</strain>
    </source>
</reference>
<comment type="caution">
    <text evidence="3">The sequence shown here is derived from an EMBL/GenBank/DDBJ whole genome shotgun (WGS) entry which is preliminary data.</text>
</comment>
<evidence type="ECO:0000259" key="1">
    <source>
        <dbReference type="Pfam" id="PF01968"/>
    </source>
</evidence>
<evidence type="ECO:0000313" key="4">
    <source>
        <dbReference type="Proteomes" id="UP000440004"/>
    </source>
</evidence>
<gene>
    <name evidence="3" type="ORF">GC105_13190</name>
</gene>
<dbReference type="EMBL" id="WHNX01000025">
    <property type="protein sequence ID" value="MPW26740.1"/>
    <property type="molecule type" value="Genomic_DNA"/>
</dbReference>
<dbReference type="PANTHER" id="PTHR11365">
    <property type="entry name" value="5-OXOPROLINASE RELATED"/>
    <property type="match status" value="1"/>
</dbReference>
<accession>A0A6A7KB29</accession>
<feature type="domain" description="Hydantoinase/oxoprolinase N-terminal" evidence="2">
    <location>
        <begin position="5"/>
        <end position="167"/>
    </location>
</feature>
<feature type="domain" description="Hydantoinase A/oxoprolinase" evidence="1">
    <location>
        <begin position="187"/>
        <end position="328"/>
    </location>
</feature>
<dbReference type="InterPro" id="IPR008040">
    <property type="entry name" value="Hydant_A_N"/>
</dbReference>
<keyword evidence="4" id="KW-1185">Reference proteome</keyword>
<name>A0A6A7KB29_9FIRM</name>
<organism evidence="3 4">
    <name type="scientific">Alkalibaculum sporogenes</name>
    <dbReference type="NCBI Taxonomy" id="2655001"/>
    <lineage>
        <taxon>Bacteria</taxon>
        <taxon>Bacillati</taxon>
        <taxon>Bacillota</taxon>
        <taxon>Clostridia</taxon>
        <taxon>Eubacteriales</taxon>
        <taxon>Eubacteriaceae</taxon>
        <taxon>Alkalibaculum</taxon>
    </lineage>
</organism>
<dbReference type="InterPro" id="IPR045079">
    <property type="entry name" value="Oxoprolinase-like"/>
</dbReference>
<protein>
    <submittedName>
        <fullName evidence="3">Hydantoinase/oxoprolinase family protein</fullName>
    </submittedName>
</protein>
<dbReference type="PANTHER" id="PTHR11365:SF2">
    <property type="entry name" value="5-OXOPROLINASE"/>
    <property type="match status" value="1"/>
</dbReference>
<sequence length="677" mass="74100">MKIGIGIDTGGTYTDIVIYEFSEKEILFSAKALTTKQDLSIGIGNALDQLPSQILKQASLVSLSTTLATNACVEGIGGRGKLIFIGADKDVIDRTGKSYGLPDSSEIFFLDGEISYSGEIEKEPDWEAFKVDSKEWIKDADAIAVVQHLGIRNSGSEEKAKAIITKEYGLNTVCGHELFSDLNYVKRGSSTLLNARLIPVIEQFLDAIKKSLNKREILAPVVIVRSDGSLMSESFTNIRPVETLLCGPAASVMGGIELTGKKDCVIIDMGGTTTDMALVKDGIPVKARAGVKIGDWQTFVKAVYIDTFGLGGDSSVRVDKHGELSLGTSRVIPLSIAAKRWPQIIKKLNKLIGQGQFSFDPLHEFFCIVKDISSSNSYSKEELALCTALVDGPLLYQEAVELLQKRGYTSQLRRLESEGIIMRCGVTPTDIMHIKGDFCEFNTKAAELGVSYLSNLYNHLNQRTSNTKITIEDFCNKVYDLVKETLYFNIVRMLLEDKYENYKKNGIDENMEQIIKDSWKNSKDETPAFLNVQFLIPSASLVGVGAPIHLFLPDVAKVLGTQCVIPENAGVANAIGAIVGNIRVVHDIYVKPDDEKGFIVFCKSQNKYTDDYTEALEIATNEAKKEAIDEARRRGASGEITVTVNIDNSEAIKELASVFLSTTISVTAVGRISIGTN</sequence>
<dbReference type="GO" id="GO:0017168">
    <property type="term" value="F:5-oxoprolinase (ATP-hydrolyzing) activity"/>
    <property type="evidence" value="ECO:0007669"/>
    <property type="project" value="TreeGrafter"/>
</dbReference>
<evidence type="ECO:0000313" key="3">
    <source>
        <dbReference type="EMBL" id="MPW26740.1"/>
    </source>
</evidence>
<dbReference type="Pfam" id="PF01968">
    <property type="entry name" value="Hydantoinase_A"/>
    <property type="match status" value="1"/>
</dbReference>
<dbReference type="Pfam" id="PF05378">
    <property type="entry name" value="Hydant_A_N"/>
    <property type="match status" value="1"/>
</dbReference>
<dbReference type="SUPFAM" id="SSF53067">
    <property type="entry name" value="Actin-like ATPase domain"/>
    <property type="match status" value="1"/>
</dbReference>
<dbReference type="Proteomes" id="UP000440004">
    <property type="component" value="Unassembled WGS sequence"/>
</dbReference>
<dbReference type="InterPro" id="IPR002821">
    <property type="entry name" value="Hydantoinase_A"/>
</dbReference>
<dbReference type="InterPro" id="IPR043129">
    <property type="entry name" value="ATPase_NBD"/>
</dbReference>
<dbReference type="GO" id="GO:0005829">
    <property type="term" value="C:cytosol"/>
    <property type="evidence" value="ECO:0007669"/>
    <property type="project" value="TreeGrafter"/>
</dbReference>
<evidence type="ECO:0000259" key="2">
    <source>
        <dbReference type="Pfam" id="PF05378"/>
    </source>
</evidence>
<dbReference type="GO" id="GO:0006749">
    <property type="term" value="P:glutathione metabolic process"/>
    <property type="evidence" value="ECO:0007669"/>
    <property type="project" value="TreeGrafter"/>
</dbReference>
<dbReference type="AlphaFoldDB" id="A0A6A7KB29"/>